<sequence length="112" mass="12548">MNCASRGGRVGLPDDSPAASSVLNYGCPPLQASGTTRIDPMHVAWHICEVIRRFEPRVERARTRVRPRDCDDRHAPHTLYFDILTMARYDGAEIRVSLALDYLTGFFSLVGD</sequence>
<dbReference type="PANTHER" id="PTHR38595:SF1">
    <property type="entry name" value="TYPE VI SECRETION SYSTEM COMPONENT TSSE1"/>
    <property type="match status" value="1"/>
</dbReference>
<dbReference type="EMBL" id="CABVPY010000065">
    <property type="protein sequence ID" value="VWC32051.1"/>
    <property type="molecule type" value="Genomic_DNA"/>
</dbReference>
<evidence type="ECO:0000313" key="2">
    <source>
        <dbReference type="EMBL" id="VWC32051.1"/>
    </source>
</evidence>
<dbReference type="AlphaFoldDB" id="A0A6P2RIG8"/>
<dbReference type="InterPro" id="IPR007048">
    <property type="entry name" value="IraD/Gp25-like"/>
</dbReference>
<accession>A0A6P2RIG8</accession>
<dbReference type="Proteomes" id="UP000494170">
    <property type="component" value="Unassembled WGS sequence"/>
</dbReference>
<evidence type="ECO:0000259" key="1">
    <source>
        <dbReference type="Pfam" id="PF04965"/>
    </source>
</evidence>
<dbReference type="InterPro" id="IPR053176">
    <property type="entry name" value="T6SS_TssE1-like"/>
</dbReference>
<proteinExistence type="predicted"/>
<dbReference type="Pfam" id="PF04965">
    <property type="entry name" value="GPW_gp25"/>
    <property type="match status" value="1"/>
</dbReference>
<feature type="domain" description="IraD/Gp25-like" evidence="1">
    <location>
        <begin position="18"/>
        <end position="84"/>
    </location>
</feature>
<dbReference type="PANTHER" id="PTHR38595">
    <property type="entry name" value="CYTOPLASMIC PROTEIN-RELATED"/>
    <property type="match status" value="1"/>
</dbReference>
<gene>
    <name evidence="2" type="ORF">BLA6863_06475</name>
</gene>
<name>A0A6P2RIG8_BURL3</name>
<dbReference type="SUPFAM" id="SSF160719">
    <property type="entry name" value="gpW/gp25-like"/>
    <property type="match status" value="1"/>
</dbReference>
<reference evidence="2 3" key="1">
    <citation type="submission" date="2019-09" db="EMBL/GenBank/DDBJ databases">
        <authorList>
            <person name="Depoorter E."/>
        </authorList>
    </citation>
    <scope>NUCLEOTIDE SEQUENCE [LARGE SCALE GENOMIC DNA]</scope>
    <source>
        <strain evidence="2">LMG 6863</strain>
    </source>
</reference>
<organism evidence="2 3">
    <name type="scientific">Burkholderia lata (strain ATCC 17760 / DSM 23089 / LMG 22485 / NCIMB 9086 / R18194 / 383)</name>
    <dbReference type="NCBI Taxonomy" id="482957"/>
    <lineage>
        <taxon>Bacteria</taxon>
        <taxon>Pseudomonadati</taxon>
        <taxon>Pseudomonadota</taxon>
        <taxon>Betaproteobacteria</taxon>
        <taxon>Burkholderiales</taxon>
        <taxon>Burkholderiaceae</taxon>
        <taxon>Burkholderia</taxon>
        <taxon>Burkholderia cepacia complex</taxon>
    </lineage>
</organism>
<protein>
    <recommendedName>
        <fullName evidence="1">IraD/Gp25-like domain-containing protein</fullName>
    </recommendedName>
</protein>
<evidence type="ECO:0000313" key="3">
    <source>
        <dbReference type="Proteomes" id="UP000494170"/>
    </source>
</evidence>